<dbReference type="AlphaFoldDB" id="A0A9D1NDS9"/>
<comment type="caution">
    <text evidence="1">The sequence shown here is derived from an EMBL/GenBank/DDBJ whole genome shotgun (WGS) entry which is preliminary data.</text>
</comment>
<organism evidence="1 2">
    <name type="scientific">Candidatus Caccopulliclostridium gallistercoris</name>
    <dbReference type="NCBI Taxonomy" id="2840719"/>
    <lineage>
        <taxon>Bacteria</taxon>
        <taxon>Bacillati</taxon>
        <taxon>Bacillota</taxon>
        <taxon>Clostridia</taxon>
        <taxon>Candidatus Caccopulliclostridium</taxon>
    </lineage>
</organism>
<protein>
    <recommendedName>
        <fullName evidence="3">Zona occludens toxin N-terminal domain-containing protein</fullName>
    </recommendedName>
</protein>
<evidence type="ECO:0000313" key="1">
    <source>
        <dbReference type="EMBL" id="HIV01041.1"/>
    </source>
</evidence>
<dbReference type="SUPFAM" id="SSF52540">
    <property type="entry name" value="P-loop containing nucleoside triphosphate hydrolases"/>
    <property type="match status" value="1"/>
</dbReference>
<name>A0A9D1NDS9_9FIRM</name>
<reference evidence="1" key="1">
    <citation type="submission" date="2020-10" db="EMBL/GenBank/DDBJ databases">
        <authorList>
            <person name="Gilroy R."/>
        </authorList>
    </citation>
    <scope>NUCLEOTIDE SEQUENCE</scope>
    <source>
        <strain evidence="1">CHK186-9395</strain>
    </source>
</reference>
<sequence length="285" mass="32271">MELKGINIVCGEPGSGKTSLLADLAGLYMTVYSYDKLQEVNSFVDVLNAGGYNLSYVIDHVVFTNFYCKSHVKWFPDQIAHDIEGFEFGLPDPEHPTKFIPYGSVLFFMEAQSFLDARKFKDFRASVSRAYELHRHWGLTIFLDAQRATLIDLNVRGISANILEVQSLKQKRDFSGNLQKCIWTVKVFSGSEAYESYLNSGKAKGQFEVVKFVYDGDIFACYNSQANSALFLEGRENEDFYLGYHLDPAFDIKSVQEFCSKHSLNNLAETNYYKGGTSKKSDKGK</sequence>
<evidence type="ECO:0000313" key="2">
    <source>
        <dbReference type="Proteomes" id="UP000886861"/>
    </source>
</evidence>
<dbReference type="InterPro" id="IPR027417">
    <property type="entry name" value="P-loop_NTPase"/>
</dbReference>
<evidence type="ECO:0008006" key="3">
    <source>
        <dbReference type="Google" id="ProtNLM"/>
    </source>
</evidence>
<reference evidence="1" key="2">
    <citation type="journal article" date="2021" name="PeerJ">
        <title>Extensive microbial diversity within the chicken gut microbiome revealed by metagenomics and culture.</title>
        <authorList>
            <person name="Gilroy R."/>
            <person name="Ravi A."/>
            <person name="Getino M."/>
            <person name="Pursley I."/>
            <person name="Horton D.L."/>
            <person name="Alikhan N.F."/>
            <person name="Baker D."/>
            <person name="Gharbi K."/>
            <person name="Hall N."/>
            <person name="Watson M."/>
            <person name="Adriaenssens E.M."/>
            <person name="Foster-Nyarko E."/>
            <person name="Jarju S."/>
            <person name="Secka A."/>
            <person name="Antonio M."/>
            <person name="Oren A."/>
            <person name="Chaudhuri R.R."/>
            <person name="La Ragione R."/>
            <person name="Hildebrand F."/>
            <person name="Pallen M.J."/>
        </authorList>
    </citation>
    <scope>NUCLEOTIDE SEQUENCE</scope>
    <source>
        <strain evidence="1">CHK186-9395</strain>
    </source>
</reference>
<dbReference type="EMBL" id="DVOJ01000003">
    <property type="protein sequence ID" value="HIV01041.1"/>
    <property type="molecule type" value="Genomic_DNA"/>
</dbReference>
<dbReference type="Gene3D" id="3.40.50.300">
    <property type="entry name" value="P-loop containing nucleotide triphosphate hydrolases"/>
    <property type="match status" value="1"/>
</dbReference>
<dbReference type="Proteomes" id="UP000886861">
    <property type="component" value="Unassembled WGS sequence"/>
</dbReference>
<gene>
    <name evidence="1" type="ORF">IAA62_00585</name>
</gene>
<proteinExistence type="predicted"/>
<accession>A0A9D1NDS9</accession>